<organism evidence="1 2">
    <name type="scientific">Smallanthus sonchifolius</name>
    <dbReference type="NCBI Taxonomy" id="185202"/>
    <lineage>
        <taxon>Eukaryota</taxon>
        <taxon>Viridiplantae</taxon>
        <taxon>Streptophyta</taxon>
        <taxon>Embryophyta</taxon>
        <taxon>Tracheophyta</taxon>
        <taxon>Spermatophyta</taxon>
        <taxon>Magnoliopsida</taxon>
        <taxon>eudicotyledons</taxon>
        <taxon>Gunneridae</taxon>
        <taxon>Pentapetalae</taxon>
        <taxon>asterids</taxon>
        <taxon>campanulids</taxon>
        <taxon>Asterales</taxon>
        <taxon>Asteraceae</taxon>
        <taxon>Asteroideae</taxon>
        <taxon>Heliantheae alliance</taxon>
        <taxon>Millerieae</taxon>
        <taxon>Smallanthus</taxon>
    </lineage>
</organism>
<accession>A0ACB9D8W2</accession>
<dbReference type="Proteomes" id="UP001056120">
    <property type="component" value="Linkage Group LG20"/>
</dbReference>
<reference evidence="2" key="1">
    <citation type="journal article" date="2022" name="Mol. Ecol. Resour.">
        <title>The genomes of chicory, endive, great burdock and yacon provide insights into Asteraceae palaeo-polyploidization history and plant inulin production.</title>
        <authorList>
            <person name="Fan W."/>
            <person name="Wang S."/>
            <person name="Wang H."/>
            <person name="Wang A."/>
            <person name="Jiang F."/>
            <person name="Liu H."/>
            <person name="Zhao H."/>
            <person name="Xu D."/>
            <person name="Zhang Y."/>
        </authorList>
    </citation>
    <scope>NUCLEOTIDE SEQUENCE [LARGE SCALE GENOMIC DNA]</scope>
    <source>
        <strain evidence="2">cv. Yunnan</strain>
    </source>
</reference>
<dbReference type="EMBL" id="CM042037">
    <property type="protein sequence ID" value="KAI3743063.1"/>
    <property type="molecule type" value="Genomic_DNA"/>
</dbReference>
<proteinExistence type="predicted"/>
<protein>
    <submittedName>
        <fullName evidence="1">Uncharacterized protein</fullName>
    </submittedName>
</protein>
<evidence type="ECO:0000313" key="1">
    <source>
        <dbReference type="EMBL" id="KAI3743063.1"/>
    </source>
</evidence>
<keyword evidence="2" id="KW-1185">Reference proteome</keyword>
<reference evidence="1 2" key="2">
    <citation type="journal article" date="2022" name="Mol. Ecol. Resour.">
        <title>The genomes of chicory, endive, great burdock and yacon provide insights into Asteraceae paleo-polyploidization history and plant inulin production.</title>
        <authorList>
            <person name="Fan W."/>
            <person name="Wang S."/>
            <person name="Wang H."/>
            <person name="Wang A."/>
            <person name="Jiang F."/>
            <person name="Liu H."/>
            <person name="Zhao H."/>
            <person name="Xu D."/>
            <person name="Zhang Y."/>
        </authorList>
    </citation>
    <scope>NUCLEOTIDE SEQUENCE [LARGE SCALE GENOMIC DNA]</scope>
    <source>
        <strain evidence="2">cv. Yunnan</strain>
        <tissue evidence="1">Leaves</tissue>
    </source>
</reference>
<gene>
    <name evidence="1" type="ORF">L1987_60765</name>
</gene>
<name>A0ACB9D8W2_9ASTR</name>
<evidence type="ECO:0000313" key="2">
    <source>
        <dbReference type="Proteomes" id="UP001056120"/>
    </source>
</evidence>
<sequence length="70" mass="7844">MLSLGHLPLMRINQSPNGTSLARTLVKNTLSFLSFIDTTLSKISKRIPKFSYSSQIVAVFLIPIHFPSRI</sequence>
<comment type="caution">
    <text evidence="1">The sequence shown here is derived from an EMBL/GenBank/DDBJ whole genome shotgun (WGS) entry which is preliminary data.</text>
</comment>